<reference evidence="1" key="1">
    <citation type="submission" date="2023-07" db="EMBL/GenBank/DDBJ databases">
        <title>AMR profile of multidrug- resistance Chryseobacterium gambrini related strain.</title>
        <authorList>
            <person name="Kirdat K."/>
            <person name="Bhatt A."/>
            <person name="Kuyare S."/>
            <person name="Yadav A."/>
        </authorList>
    </citation>
    <scope>NUCLEOTIDE SEQUENCE</scope>
    <source>
        <strain evidence="1">APV-1</strain>
    </source>
</reference>
<dbReference type="EMBL" id="JAULSJ010000015">
    <property type="protein sequence ID" value="MDO3425517.1"/>
    <property type="molecule type" value="Genomic_DNA"/>
</dbReference>
<sequence>MNEFNYFISGVWKDSERITHVMLHKKQPDGSLNCGIKASEKHVVGLLKKGERACTITWQYPGWFIGAEVDYVESGNNEFLRTDRNDTAVDNLDNLISMKSIHYGQK</sequence>
<protein>
    <submittedName>
        <fullName evidence="1">DUF3892 domain-containing protein</fullName>
    </submittedName>
</protein>
<dbReference type="InterPro" id="IPR024997">
    <property type="entry name" value="DUF3892"/>
</dbReference>
<comment type="caution">
    <text evidence="1">The sequence shown here is derived from an EMBL/GenBank/DDBJ whole genome shotgun (WGS) entry which is preliminary data.</text>
</comment>
<dbReference type="RefSeq" id="WP_302716201.1">
    <property type="nucleotide sequence ID" value="NZ_JAULSJ010000015.1"/>
</dbReference>
<proteinExistence type="predicted"/>
<evidence type="ECO:0000313" key="2">
    <source>
        <dbReference type="Proteomes" id="UP001168128"/>
    </source>
</evidence>
<dbReference type="Pfam" id="PF13031">
    <property type="entry name" value="DUF3892"/>
    <property type="match status" value="1"/>
</dbReference>
<evidence type="ECO:0000313" key="1">
    <source>
        <dbReference type="EMBL" id="MDO3425517.1"/>
    </source>
</evidence>
<accession>A0ABT8U398</accession>
<dbReference type="Proteomes" id="UP001168128">
    <property type="component" value="Unassembled WGS sequence"/>
</dbReference>
<gene>
    <name evidence="1" type="ORF">QWT87_11515</name>
</gene>
<organism evidence="1 2">
    <name type="scientific">Chryseobacterium urinae</name>
    <dbReference type="NCBI Taxonomy" id="3058400"/>
    <lineage>
        <taxon>Bacteria</taxon>
        <taxon>Pseudomonadati</taxon>
        <taxon>Bacteroidota</taxon>
        <taxon>Flavobacteriia</taxon>
        <taxon>Flavobacteriales</taxon>
        <taxon>Weeksellaceae</taxon>
        <taxon>Chryseobacterium group</taxon>
        <taxon>Chryseobacterium</taxon>
    </lineage>
</organism>
<name>A0ABT8U398_9FLAO</name>
<keyword evidence="2" id="KW-1185">Reference proteome</keyword>